<evidence type="ECO:0000256" key="1">
    <source>
        <dbReference type="ARBA" id="ARBA00022553"/>
    </source>
</evidence>
<dbReference type="Gene3D" id="3.30.565.10">
    <property type="entry name" value="Histidine kinase-like ATPase, C-terminal domain"/>
    <property type="match status" value="1"/>
</dbReference>
<dbReference type="SMART" id="SM00387">
    <property type="entry name" value="HATPase_c"/>
    <property type="match status" value="1"/>
</dbReference>
<dbReference type="GO" id="GO:0000155">
    <property type="term" value="F:phosphorelay sensor kinase activity"/>
    <property type="evidence" value="ECO:0007669"/>
    <property type="project" value="InterPro"/>
</dbReference>
<dbReference type="PRINTS" id="PR00344">
    <property type="entry name" value="BCTRLSENSOR"/>
</dbReference>
<feature type="domain" description="Histidine kinase" evidence="5">
    <location>
        <begin position="352"/>
        <end position="605"/>
    </location>
</feature>
<evidence type="ECO:0000259" key="5">
    <source>
        <dbReference type="PROSITE" id="PS50109"/>
    </source>
</evidence>
<accession>A0A9N8EQX6</accession>
<reference evidence="7" key="1">
    <citation type="submission" date="2020-06" db="EMBL/GenBank/DDBJ databases">
        <authorList>
            <consortium name="Plant Systems Biology data submission"/>
        </authorList>
    </citation>
    <scope>NUCLEOTIDE SEQUENCE</scope>
    <source>
        <strain evidence="7">D6</strain>
    </source>
</reference>
<keyword evidence="7" id="KW-0808">Transferase</keyword>
<feature type="region of interest" description="Disordered" evidence="4">
    <location>
        <begin position="1"/>
        <end position="42"/>
    </location>
</feature>
<dbReference type="Gene3D" id="1.10.287.130">
    <property type="match status" value="1"/>
</dbReference>
<dbReference type="InterPro" id="IPR003594">
    <property type="entry name" value="HATPase_dom"/>
</dbReference>
<dbReference type="InterPro" id="IPR036890">
    <property type="entry name" value="HATPase_C_sf"/>
</dbReference>
<sequence length="753" mass="84817">MSNQQPQEQQQQQQQVDSTPPPREEDEEEEKSETPPQAYDPERVYTPEQLEVLNVLVHPIWIFDFCDRRMRWANEAGLEMWNASSLEELQNRDFNDISGAAAKRMEDFLVQCDLGLNMTEQWTMYPKGKAVTVHMNVSGVRLSQDDDHKSLLCEGIPLVKEELVNESLRSMEMLRHLPMAVCQFDMEGKVMFQNPEAVLWKHSSNNNSNNNNPPGGGDQESKEDDMTDTIDGSATEIDDDNRSTTSTTTSSSGSTANAAAKKMAGNLLNRFVDPNIGKQLLQQIQTSTEQCDMEAMLNTKKGPRWSAIQVRKVKDPVTGESVILYNARDKTDAVNARKEKRAREQKSEFLAIMAHEIRTPLHQVTGFIDLLDQTSLNTEQKSFVKLLQSSAQGLMTVISDVLDYSKLEAGKMKLECIPHEVRSVVEGSMEAVRQSCEEKDLYLKLEWNKDIPFKLMGDPNRLRQILLNLLSNAAKFTKKGGISVKAMTVEEKVTITSKGSKENQTNNNSNKSDKVPIRRHKSKPRFRPMVKFVVEDTGMGISQEHRDVIFRKYQQADVSVARNFGGTGLGLSICQLLTQNMGGSIGVDSTVGKGSQFWFTLPAVVPTEKDPVESSESDITEELGNQLQVLVVEDNKVNQKLMVTMLKRMGHACALAENGKEAIDMIEKTEYHLVLMDIQMPVMDGLEATRRLRSMGYNNLPIYGLTASVARSDFREFGFNDWLPKPIPMKALKAKLHHFKQNHFQQATHTGPQ</sequence>
<dbReference type="PANTHER" id="PTHR45339:SF1">
    <property type="entry name" value="HYBRID SIGNAL TRANSDUCTION HISTIDINE KINASE J"/>
    <property type="match status" value="1"/>
</dbReference>
<evidence type="ECO:0000313" key="8">
    <source>
        <dbReference type="Proteomes" id="UP001153069"/>
    </source>
</evidence>
<protein>
    <submittedName>
        <fullName evidence="7">Peroxide stress-activated histidine kinase mak2</fullName>
    </submittedName>
</protein>
<dbReference type="SMART" id="SM00448">
    <property type="entry name" value="REC"/>
    <property type="match status" value="1"/>
</dbReference>
<proteinExistence type="predicted"/>
<evidence type="ECO:0000256" key="3">
    <source>
        <dbReference type="PROSITE-ProRule" id="PRU00169"/>
    </source>
</evidence>
<dbReference type="AlphaFoldDB" id="A0A9N8EQX6"/>
<dbReference type="SUPFAM" id="SSF52172">
    <property type="entry name" value="CheY-like"/>
    <property type="match status" value="1"/>
</dbReference>
<feature type="region of interest" description="Disordered" evidence="4">
    <location>
        <begin position="201"/>
        <end position="258"/>
    </location>
</feature>
<dbReference type="Pfam" id="PF00072">
    <property type="entry name" value="Response_reg"/>
    <property type="match status" value="1"/>
</dbReference>
<dbReference type="Proteomes" id="UP001153069">
    <property type="component" value="Unassembled WGS sequence"/>
</dbReference>
<feature type="compositionally biased region" description="Low complexity" evidence="4">
    <location>
        <begin position="1"/>
        <end position="15"/>
    </location>
</feature>
<evidence type="ECO:0000256" key="4">
    <source>
        <dbReference type="SAM" id="MobiDB-lite"/>
    </source>
</evidence>
<dbReference type="SUPFAM" id="SSF55874">
    <property type="entry name" value="ATPase domain of HSP90 chaperone/DNA topoisomerase II/histidine kinase"/>
    <property type="match status" value="1"/>
</dbReference>
<name>A0A9N8EQX6_9STRA</name>
<dbReference type="InterPro" id="IPR004358">
    <property type="entry name" value="Sig_transdc_His_kin-like_C"/>
</dbReference>
<dbReference type="PROSITE" id="PS50110">
    <property type="entry name" value="RESPONSE_REGULATORY"/>
    <property type="match status" value="1"/>
</dbReference>
<dbReference type="CDD" id="cd17546">
    <property type="entry name" value="REC_hyHK_CKI1_RcsC-like"/>
    <property type="match status" value="1"/>
</dbReference>
<dbReference type="SUPFAM" id="SSF47384">
    <property type="entry name" value="Homodimeric domain of signal transducing histidine kinase"/>
    <property type="match status" value="1"/>
</dbReference>
<dbReference type="OrthoDB" id="43082at2759"/>
<dbReference type="Gene3D" id="3.40.50.2300">
    <property type="match status" value="1"/>
</dbReference>
<keyword evidence="2" id="KW-0902">Two-component regulatory system</keyword>
<dbReference type="CDD" id="cd16922">
    <property type="entry name" value="HATPase_EvgS-ArcB-TorS-like"/>
    <property type="match status" value="1"/>
</dbReference>
<dbReference type="PANTHER" id="PTHR45339">
    <property type="entry name" value="HYBRID SIGNAL TRANSDUCTION HISTIDINE KINASE J"/>
    <property type="match status" value="1"/>
</dbReference>
<dbReference type="InterPro" id="IPR036097">
    <property type="entry name" value="HisK_dim/P_sf"/>
</dbReference>
<dbReference type="InterPro" id="IPR001789">
    <property type="entry name" value="Sig_transdc_resp-reg_receiver"/>
</dbReference>
<feature type="compositionally biased region" description="Low complexity" evidence="4">
    <location>
        <begin position="243"/>
        <end position="255"/>
    </location>
</feature>
<dbReference type="PROSITE" id="PS50109">
    <property type="entry name" value="HIS_KIN"/>
    <property type="match status" value="1"/>
</dbReference>
<feature type="domain" description="Response regulatory" evidence="6">
    <location>
        <begin position="628"/>
        <end position="740"/>
    </location>
</feature>
<evidence type="ECO:0000313" key="7">
    <source>
        <dbReference type="EMBL" id="CAB9523876.1"/>
    </source>
</evidence>
<keyword evidence="7" id="KW-0418">Kinase</keyword>
<dbReference type="Pfam" id="PF00512">
    <property type="entry name" value="HisKA"/>
    <property type="match status" value="1"/>
</dbReference>
<evidence type="ECO:0000259" key="6">
    <source>
        <dbReference type="PROSITE" id="PS50110"/>
    </source>
</evidence>
<dbReference type="Pfam" id="PF02518">
    <property type="entry name" value="HATPase_c"/>
    <property type="match status" value="1"/>
</dbReference>
<dbReference type="EMBL" id="CAICTM010001464">
    <property type="protein sequence ID" value="CAB9523876.1"/>
    <property type="molecule type" value="Genomic_DNA"/>
</dbReference>
<dbReference type="InterPro" id="IPR011006">
    <property type="entry name" value="CheY-like_superfamily"/>
</dbReference>
<feature type="compositionally biased region" description="Polar residues" evidence="4">
    <location>
        <begin position="497"/>
        <end position="510"/>
    </location>
</feature>
<feature type="region of interest" description="Disordered" evidence="4">
    <location>
        <begin position="497"/>
        <end position="520"/>
    </location>
</feature>
<feature type="compositionally biased region" description="Low complexity" evidence="4">
    <location>
        <begin position="203"/>
        <end position="212"/>
    </location>
</feature>
<dbReference type="SMART" id="SM00388">
    <property type="entry name" value="HisKA"/>
    <property type="match status" value="1"/>
</dbReference>
<comment type="caution">
    <text evidence="7">The sequence shown here is derived from an EMBL/GenBank/DDBJ whole genome shotgun (WGS) entry which is preliminary data.</text>
</comment>
<gene>
    <name evidence="7" type="ORF">SEMRO_1466_G275080.1</name>
</gene>
<evidence type="ECO:0000256" key="2">
    <source>
        <dbReference type="ARBA" id="ARBA00023012"/>
    </source>
</evidence>
<dbReference type="InterPro" id="IPR005467">
    <property type="entry name" value="His_kinase_dom"/>
</dbReference>
<keyword evidence="1 3" id="KW-0597">Phosphoprotein</keyword>
<dbReference type="InterPro" id="IPR003661">
    <property type="entry name" value="HisK_dim/P_dom"/>
</dbReference>
<organism evidence="7 8">
    <name type="scientific">Seminavis robusta</name>
    <dbReference type="NCBI Taxonomy" id="568900"/>
    <lineage>
        <taxon>Eukaryota</taxon>
        <taxon>Sar</taxon>
        <taxon>Stramenopiles</taxon>
        <taxon>Ochrophyta</taxon>
        <taxon>Bacillariophyta</taxon>
        <taxon>Bacillariophyceae</taxon>
        <taxon>Bacillariophycidae</taxon>
        <taxon>Naviculales</taxon>
        <taxon>Naviculaceae</taxon>
        <taxon>Seminavis</taxon>
    </lineage>
</organism>
<dbReference type="CDD" id="cd00082">
    <property type="entry name" value="HisKA"/>
    <property type="match status" value="1"/>
</dbReference>
<feature type="modified residue" description="4-aspartylphosphate" evidence="3">
    <location>
        <position position="677"/>
    </location>
</feature>
<keyword evidence="8" id="KW-1185">Reference proteome</keyword>